<dbReference type="SMART" id="SM00216">
    <property type="entry name" value="VWD"/>
    <property type="match status" value="1"/>
</dbReference>
<protein>
    <submittedName>
        <fullName evidence="3">IgGFc-binding protein-like</fullName>
    </submittedName>
</protein>
<dbReference type="Pfam" id="PF00094">
    <property type="entry name" value="VWD"/>
    <property type="match status" value="1"/>
</dbReference>
<feature type="domain" description="VWFD" evidence="2">
    <location>
        <begin position="20"/>
        <end position="204"/>
    </location>
</feature>
<dbReference type="InterPro" id="IPR052749">
    <property type="entry name" value="Alpha-tectorin"/>
</dbReference>
<dbReference type="SUPFAM" id="SSF57567">
    <property type="entry name" value="Serine protease inhibitors"/>
    <property type="match status" value="3"/>
</dbReference>
<reference evidence="3" key="1">
    <citation type="submission" date="2020-04" db="EMBL/GenBank/DDBJ databases">
        <authorList>
            <person name="Neveu A P."/>
        </authorList>
    </citation>
    <scope>NUCLEOTIDE SEQUENCE</scope>
    <source>
        <tissue evidence="3">Whole embryo</tissue>
    </source>
</reference>
<dbReference type="InterPro" id="IPR002919">
    <property type="entry name" value="TIL_dom"/>
</dbReference>
<dbReference type="FunFam" id="2.10.25.10:FF:000055">
    <property type="entry name" value="alpha-tectorin isoform X1"/>
    <property type="match status" value="1"/>
</dbReference>
<sequence length="763" mass="83508">MDYKIRFCCPTDQIPLGPELFCTAWGNRHYQTLDGFPYDFLGSCTYNYLSTTGSASQTNLHPFGVWIQNDHPFANIGVFSMRKVHLRFSGQLITLDHGRHVKVNGKIIDLGTDYEDPFYGYQVHDNGMFLEFTSVFGLKVMFDGNLYLRVGISVDYQENVKGLCGNFNSDVFDDFRPFTNDIEFAHSHGVYAKCEKPEPAPVCDGLISTYSVQMCFNMIGASCFIGCFDSGFSTPFVATCQKDYCALKGSQFALDATLKDMHMHCSVIGANPCDDPSSAWDEVLCQPDKVLNRCGPACPATCENPEPEECGPCIAACQCTEGLVLNTDSNTCIPKEACECTPDTTFRTEGCDYICLCSSVGVASCFPFPCFINEECINRTCQPRETCPIPSGSFMTDCASPCPATCLDPYPDPCLEECQPGCECQDSEVVESDFFCTSMEFCFRCSDRKYQDGVMYYNYDCTSVCWCSNGVQNCQSTFCDTTTAICSNGQCIPENGYCGEIIGSFYSDCANPCPPTCSNLNPTGPECTQPCIEGCQCFPGFVLQEDINQCVVPEACGCYDEVNDFYLQFGQYLRTCTRVCVCLPGGIQCFDGLTCEPFFGTCDGNECIPYPPECAHIPNSIYLECGPSCPETCIPTNETICSDVCVEGCHCPPNLILNEAINACVVRDGGCEGCQNEAGEPIMESFGFFQENCTELCFCRAGTIVCFDFTCDSTCVDEVCILPPSPASGSAGIPVADPIQLIADRKEIGSADFQRLIAKLLGG</sequence>
<dbReference type="Gene3D" id="2.10.25.10">
    <property type="entry name" value="Laminin"/>
    <property type="match status" value="3"/>
</dbReference>
<dbReference type="InterPro" id="IPR036084">
    <property type="entry name" value="Ser_inhib-like_sf"/>
</dbReference>
<accession>A0A6F9DC15</accession>
<dbReference type="PANTHER" id="PTHR46160:SF8">
    <property type="entry name" value="VWFD DOMAIN-CONTAINING PROTEIN"/>
    <property type="match status" value="1"/>
</dbReference>
<name>A0A6F9DC15_9ASCI</name>
<gene>
    <name evidence="3" type="primary">Fcgbp</name>
</gene>
<dbReference type="InterPro" id="IPR001846">
    <property type="entry name" value="VWF_type-D"/>
</dbReference>
<organism evidence="3">
    <name type="scientific">Phallusia mammillata</name>
    <dbReference type="NCBI Taxonomy" id="59560"/>
    <lineage>
        <taxon>Eukaryota</taxon>
        <taxon>Metazoa</taxon>
        <taxon>Chordata</taxon>
        <taxon>Tunicata</taxon>
        <taxon>Ascidiacea</taxon>
        <taxon>Phlebobranchia</taxon>
        <taxon>Ascidiidae</taxon>
        <taxon>Phallusia</taxon>
    </lineage>
</organism>
<proteinExistence type="evidence at transcript level"/>
<dbReference type="PANTHER" id="PTHR46160">
    <property type="entry name" value="ALPHA-TECTORIN-RELATED"/>
    <property type="match status" value="1"/>
</dbReference>
<dbReference type="AlphaFoldDB" id="A0A6F9DC15"/>
<evidence type="ECO:0000259" key="2">
    <source>
        <dbReference type="PROSITE" id="PS51233"/>
    </source>
</evidence>
<dbReference type="EMBL" id="LR785132">
    <property type="protein sequence ID" value="CAB3245495.1"/>
    <property type="molecule type" value="mRNA"/>
</dbReference>
<evidence type="ECO:0000256" key="1">
    <source>
        <dbReference type="ARBA" id="ARBA00023157"/>
    </source>
</evidence>
<evidence type="ECO:0000313" key="3">
    <source>
        <dbReference type="EMBL" id="CAB3245495.1"/>
    </source>
</evidence>
<dbReference type="CDD" id="cd19941">
    <property type="entry name" value="TIL"/>
    <property type="match status" value="4"/>
</dbReference>
<keyword evidence="1" id="KW-1015">Disulfide bond</keyword>
<dbReference type="Pfam" id="PF01826">
    <property type="entry name" value="TIL"/>
    <property type="match status" value="3"/>
</dbReference>
<dbReference type="PROSITE" id="PS51233">
    <property type="entry name" value="VWFD"/>
    <property type="match status" value="1"/>
</dbReference>